<feature type="domain" description="Glycosyl transferase family 3" evidence="10">
    <location>
        <begin position="77"/>
        <end position="325"/>
    </location>
</feature>
<evidence type="ECO:0000256" key="3">
    <source>
        <dbReference type="ARBA" id="ARBA00022676"/>
    </source>
</evidence>
<evidence type="ECO:0000256" key="4">
    <source>
        <dbReference type="ARBA" id="ARBA00022679"/>
    </source>
</evidence>
<dbReference type="GO" id="GO:0005829">
    <property type="term" value="C:cytosol"/>
    <property type="evidence" value="ECO:0007669"/>
    <property type="project" value="TreeGrafter"/>
</dbReference>
<protein>
    <recommendedName>
        <fullName evidence="9">Anthranilate phosphoribosyltransferase</fullName>
        <ecNumber evidence="9">2.4.2.18</ecNumber>
    </recommendedName>
</protein>
<keyword evidence="5 9" id="KW-0822">Tryptophan biosynthesis</keyword>
<comment type="function">
    <text evidence="9">Catalyzes the transfer of the phosphoribosyl group of 5-phosphorylribose-1-pyrophosphate (PRPP) to anthranilate to yield N-(5'-phosphoribosyl)-anthranilate (PRA).</text>
</comment>
<comment type="catalytic activity">
    <reaction evidence="7 9">
        <text>N-(5-phospho-beta-D-ribosyl)anthranilate + diphosphate = 5-phospho-alpha-D-ribose 1-diphosphate + anthranilate</text>
        <dbReference type="Rhea" id="RHEA:11768"/>
        <dbReference type="ChEBI" id="CHEBI:16567"/>
        <dbReference type="ChEBI" id="CHEBI:18277"/>
        <dbReference type="ChEBI" id="CHEBI:33019"/>
        <dbReference type="ChEBI" id="CHEBI:58017"/>
        <dbReference type="EC" id="2.4.2.18"/>
    </reaction>
</comment>
<feature type="binding site" evidence="9">
    <location>
        <position position="114"/>
    </location>
    <ligand>
        <name>anthranilate</name>
        <dbReference type="ChEBI" id="CHEBI:16567"/>
        <label>1</label>
    </ligand>
</feature>
<dbReference type="GO" id="GO:0000287">
    <property type="term" value="F:magnesium ion binding"/>
    <property type="evidence" value="ECO:0007669"/>
    <property type="project" value="UniProtKB-UniRule"/>
</dbReference>
<reference evidence="12 13" key="1">
    <citation type="submission" date="2016-11" db="EMBL/GenBank/DDBJ databases">
        <title>Actinomyces gypaetusis sp. nov. isolated from the vulture Gypaetus barbatus in Qinghai Tibet Plateau China.</title>
        <authorList>
            <person name="Meng X."/>
        </authorList>
    </citation>
    <scope>NUCLEOTIDE SEQUENCE [LARGE SCALE GENOMIC DNA]</scope>
    <source>
        <strain evidence="12 13">VUL4_2</strain>
    </source>
</reference>
<evidence type="ECO:0000259" key="11">
    <source>
        <dbReference type="Pfam" id="PF02885"/>
    </source>
</evidence>
<feature type="binding site" evidence="9">
    <location>
        <position position="227"/>
    </location>
    <ligand>
        <name>Mg(2+)</name>
        <dbReference type="ChEBI" id="CHEBI:18420"/>
        <label>2</label>
    </ligand>
</feature>
<feature type="binding site" evidence="9">
    <location>
        <position position="123"/>
    </location>
    <ligand>
        <name>5-phospho-alpha-D-ribose 1-diphosphate</name>
        <dbReference type="ChEBI" id="CHEBI:58017"/>
    </ligand>
</feature>
<sequence length="341" mass="35223">MSTDVTALIRQVINGQELSQEQAQELFAALSNGELSEIQTAALLAGLHSRGESAEELAGAAAAFRAVATEFPTQQRGLVDVVGTGGDGALTINISTAAGLVAASLGVPVAKHGNRSVSSKSGAADVLEALGLNLNATPQEASQSLAEKGFTFLFAQAYHPAMRFVAPVRKALAAPTIFNLVGPLINPAPLDYQVMGVANPDYLDLVAAAMVRLGRQRALVVHGDGLDELAVHGPTHVREATPDGVKSYRVTPEELGIQTWTVADLRGGDGAENAELLKEVLGGKGQPAHRDAIAVNAGAVLFTVGKAETLAEGTQMALEQLATGKPLSYLEDLVSGPQGAK</sequence>
<comment type="caution">
    <text evidence="9">Lacks conserved residue(s) required for the propagation of feature annotation.</text>
</comment>
<proteinExistence type="inferred from homology"/>
<dbReference type="Pfam" id="PF02885">
    <property type="entry name" value="Glycos_trans_3N"/>
    <property type="match status" value="1"/>
</dbReference>
<evidence type="ECO:0000256" key="5">
    <source>
        <dbReference type="ARBA" id="ARBA00022822"/>
    </source>
</evidence>
<evidence type="ECO:0000256" key="6">
    <source>
        <dbReference type="ARBA" id="ARBA00023141"/>
    </source>
</evidence>
<comment type="pathway">
    <text evidence="1 9">Amino-acid biosynthesis; L-tryptophan biosynthesis; L-tryptophan from chorismate: step 2/5.</text>
</comment>
<dbReference type="AlphaFoldDB" id="A0A1Q5PK34"/>
<feature type="domain" description="Glycosyl transferase family 3 N-terminal" evidence="11">
    <location>
        <begin position="8"/>
        <end position="67"/>
    </location>
</feature>
<dbReference type="GO" id="GO:0000162">
    <property type="term" value="P:L-tryptophan biosynthetic process"/>
    <property type="evidence" value="ECO:0007669"/>
    <property type="project" value="UniProtKB-UniRule"/>
</dbReference>
<evidence type="ECO:0000256" key="1">
    <source>
        <dbReference type="ARBA" id="ARBA00004907"/>
    </source>
</evidence>
<dbReference type="PANTHER" id="PTHR43285:SF2">
    <property type="entry name" value="ANTHRANILATE PHOSPHORIBOSYLTRANSFERASE"/>
    <property type="match status" value="1"/>
</dbReference>
<dbReference type="PANTHER" id="PTHR43285">
    <property type="entry name" value="ANTHRANILATE PHOSPHORIBOSYLTRANSFERASE"/>
    <property type="match status" value="1"/>
</dbReference>
<evidence type="ECO:0000313" key="12">
    <source>
        <dbReference type="EMBL" id="OKL46585.1"/>
    </source>
</evidence>
<dbReference type="InterPro" id="IPR000312">
    <property type="entry name" value="Glycosyl_Trfase_fam3"/>
</dbReference>
<dbReference type="SUPFAM" id="SSF52418">
    <property type="entry name" value="Nucleoside phosphorylase/phosphoribosyltransferase catalytic domain"/>
    <property type="match status" value="1"/>
</dbReference>
<keyword evidence="3 9" id="KW-0328">Glycosyltransferase</keyword>
<dbReference type="EMBL" id="MQSV01000005">
    <property type="protein sequence ID" value="OKL46585.1"/>
    <property type="molecule type" value="Genomic_DNA"/>
</dbReference>
<keyword evidence="9" id="KW-0460">Magnesium</keyword>
<evidence type="ECO:0000256" key="8">
    <source>
        <dbReference type="ARBA" id="ARBA00061188"/>
    </source>
</evidence>
<dbReference type="NCBIfam" id="TIGR01245">
    <property type="entry name" value="trpD"/>
    <property type="match status" value="1"/>
</dbReference>
<feature type="binding site" evidence="9">
    <location>
        <position position="228"/>
    </location>
    <ligand>
        <name>Mg(2+)</name>
        <dbReference type="ChEBI" id="CHEBI:18420"/>
        <label>2</label>
    </ligand>
</feature>
<gene>
    <name evidence="9" type="primary">trpD</name>
    <name evidence="12" type="ORF">BSR29_07115</name>
</gene>
<comment type="caution">
    <text evidence="12">The sequence shown here is derived from an EMBL/GenBank/DDBJ whole genome shotgun (WGS) entry which is preliminary data.</text>
</comment>
<dbReference type="InterPro" id="IPR035902">
    <property type="entry name" value="Nuc_phospho_transferase"/>
</dbReference>
<name>A0A1Q5PK34_9ACTO</name>
<evidence type="ECO:0000256" key="2">
    <source>
        <dbReference type="ARBA" id="ARBA00022605"/>
    </source>
</evidence>
<feature type="binding site" evidence="9">
    <location>
        <position position="83"/>
    </location>
    <ligand>
        <name>5-phospho-alpha-D-ribose 1-diphosphate</name>
        <dbReference type="ChEBI" id="CHEBI:58017"/>
    </ligand>
</feature>
<comment type="similarity">
    <text evidence="8">In the C-terminal section; belongs to the anthranilate phosphoribosyltransferase family.</text>
</comment>
<dbReference type="InterPro" id="IPR005940">
    <property type="entry name" value="Anthranilate_Pribosyl_Tfrase"/>
</dbReference>
<evidence type="ECO:0000259" key="10">
    <source>
        <dbReference type="Pfam" id="PF00591"/>
    </source>
</evidence>
<feature type="binding site" evidence="9">
    <location>
        <begin position="93"/>
        <end position="96"/>
    </location>
    <ligand>
        <name>5-phospho-alpha-D-ribose 1-diphosphate</name>
        <dbReference type="ChEBI" id="CHEBI:58017"/>
    </ligand>
</feature>
<feature type="binding site" evidence="9">
    <location>
        <position position="83"/>
    </location>
    <ligand>
        <name>anthranilate</name>
        <dbReference type="ChEBI" id="CHEBI:16567"/>
        <label>1</label>
    </ligand>
</feature>
<dbReference type="FunFam" id="3.40.1030.10:FF:000002">
    <property type="entry name" value="Anthranilate phosphoribosyltransferase"/>
    <property type="match status" value="1"/>
</dbReference>
<dbReference type="OrthoDB" id="9806430at2"/>
<feature type="binding site" evidence="9">
    <location>
        <begin position="111"/>
        <end position="119"/>
    </location>
    <ligand>
        <name>5-phospho-alpha-D-ribose 1-diphosphate</name>
        <dbReference type="ChEBI" id="CHEBI:58017"/>
    </ligand>
</feature>
<dbReference type="RefSeq" id="WP_073709610.1">
    <property type="nucleotide sequence ID" value="NZ_MQSU01000003.1"/>
</dbReference>
<feature type="binding site" evidence="9">
    <location>
        <position position="91"/>
    </location>
    <ligand>
        <name>5-phospho-alpha-D-ribose 1-diphosphate</name>
        <dbReference type="ChEBI" id="CHEBI:58017"/>
    </ligand>
</feature>
<dbReference type="InterPro" id="IPR017459">
    <property type="entry name" value="Glycosyl_Trfase_fam3_N_dom"/>
</dbReference>
<keyword evidence="2 9" id="KW-0028">Amino-acid biosynthesis</keyword>
<feature type="binding site" evidence="9">
    <location>
        <begin position="86"/>
        <end position="87"/>
    </location>
    <ligand>
        <name>5-phospho-alpha-D-ribose 1-diphosphate</name>
        <dbReference type="ChEBI" id="CHEBI:58017"/>
    </ligand>
</feature>
<dbReference type="Gene3D" id="3.40.1030.10">
    <property type="entry name" value="Nucleoside phosphorylase/phosphoribosyltransferase catalytic domain"/>
    <property type="match status" value="1"/>
</dbReference>
<evidence type="ECO:0000313" key="13">
    <source>
        <dbReference type="Proteomes" id="UP000186785"/>
    </source>
</evidence>
<dbReference type="Gene3D" id="1.20.970.10">
    <property type="entry name" value="Transferase, Pyrimidine Nucleoside Phosphorylase, Chain C"/>
    <property type="match status" value="1"/>
</dbReference>
<feature type="binding site" evidence="9">
    <location>
        <position position="95"/>
    </location>
    <ligand>
        <name>Mg(2+)</name>
        <dbReference type="ChEBI" id="CHEBI:18420"/>
        <label>1</label>
    </ligand>
</feature>
<dbReference type="InterPro" id="IPR036320">
    <property type="entry name" value="Glycosyl_Trfase_fam3_N_dom_sf"/>
</dbReference>
<organism evidence="12 13">
    <name type="scientific">Boudabousia liubingyangii</name>
    <dbReference type="NCBI Taxonomy" id="1921764"/>
    <lineage>
        <taxon>Bacteria</taxon>
        <taxon>Bacillati</taxon>
        <taxon>Actinomycetota</taxon>
        <taxon>Actinomycetes</taxon>
        <taxon>Actinomycetales</taxon>
        <taxon>Actinomycetaceae</taxon>
        <taxon>Boudabousia</taxon>
    </lineage>
</organism>
<comment type="subunit">
    <text evidence="9">Homodimer.</text>
</comment>
<dbReference type="Pfam" id="PF00591">
    <property type="entry name" value="Glycos_transf_3"/>
    <property type="match status" value="1"/>
</dbReference>
<dbReference type="SUPFAM" id="SSF47648">
    <property type="entry name" value="Nucleoside phosphorylase/phosphoribosyltransferase N-terminal domain"/>
    <property type="match status" value="1"/>
</dbReference>
<dbReference type="GO" id="GO:0004048">
    <property type="term" value="F:anthranilate phosphoribosyltransferase activity"/>
    <property type="evidence" value="ECO:0007669"/>
    <property type="project" value="UniProtKB-UniRule"/>
</dbReference>
<keyword evidence="6 9" id="KW-0057">Aromatic amino acid biosynthesis</keyword>
<keyword evidence="4 9" id="KW-0808">Transferase</keyword>
<dbReference type="STRING" id="1921764.BSR28_05165"/>
<feature type="binding site" evidence="9">
    <location>
        <position position="228"/>
    </location>
    <ligand>
        <name>Mg(2+)</name>
        <dbReference type="ChEBI" id="CHEBI:18420"/>
        <label>1</label>
    </ligand>
</feature>
<comment type="cofactor">
    <cofactor evidence="9">
        <name>Mg(2+)</name>
        <dbReference type="ChEBI" id="CHEBI:18420"/>
    </cofactor>
    <text evidence="9">Binds 2 magnesium ions per monomer.</text>
</comment>
<comment type="similarity">
    <text evidence="9">Belongs to the anthranilate phosphoribosyltransferase family.</text>
</comment>
<dbReference type="HAMAP" id="MF_00211">
    <property type="entry name" value="TrpD"/>
    <property type="match status" value="1"/>
</dbReference>
<dbReference type="UniPathway" id="UPA00035">
    <property type="reaction ID" value="UER00041"/>
</dbReference>
<feature type="binding site" evidence="9">
    <location>
        <position position="169"/>
    </location>
    <ligand>
        <name>anthranilate</name>
        <dbReference type="ChEBI" id="CHEBI:16567"/>
        <label>2</label>
    </ligand>
</feature>
<accession>A0A1Q5PK34</accession>
<keyword evidence="13" id="KW-1185">Reference proteome</keyword>
<evidence type="ECO:0000256" key="7">
    <source>
        <dbReference type="ARBA" id="ARBA00052328"/>
    </source>
</evidence>
<evidence type="ECO:0000256" key="9">
    <source>
        <dbReference type="HAMAP-Rule" id="MF_00211"/>
    </source>
</evidence>
<dbReference type="EC" id="2.4.2.18" evidence="9"/>
<keyword evidence="9" id="KW-0479">Metal-binding</keyword>
<dbReference type="Proteomes" id="UP000186785">
    <property type="component" value="Unassembled WGS sequence"/>
</dbReference>